<name>A0A8J3NEG9_9ACTN</name>
<gene>
    <name evidence="2" type="ORF">Aru02nite_72430</name>
</gene>
<keyword evidence="1" id="KW-1133">Transmembrane helix</keyword>
<evidence type="ECO:0000313" key="2">
    <source>
        <dbReference type="EMBL" id="GID16354.1"/>
    </source>
</evidence>
<dbReference type="Proteomes" id="UP000612808">
    <property type="component" value="Unassembled WGS sequence"/>
</dbReference>
<reference evidence="2" key="1">
    <citation type="submission" date="2021-01" db="EMBL/GenBank/DDBJ databases">
        <title>Whole genome shotgun sequence of Actinocatenispora rupis NBRC 107355.</title>
        <authorList>
            <person name="Komaki H."/>
            <person name="Tamura T."/>
        </authorList>
    </citation>
    <scope>NUCLEOTIDE SEQUENCE</scope>
    <source>
        <strain evidence="2">NBRC 107355</strain>
    </source>
</reference>
<evidence type="ECO:0000313" key="3">
    <source>
        <dbReference type="Proteomes" id="UP000612808"/>
    </source>
</evidence>
<feature type="transmembrane region" description="Helical" evidence="1">
    <location>
        <begin position="150"/>
        <end position="168"/>
    </location>
</feature>
<evidence type="ECO:0000256" key="1">
    <source>
        <dbReference type="SAM" id="Phobius"/>
    </source>
</evidence>
<dbReference type="EMBL" id="BOMB01000057">
    <property type="protein sequence ID" value="GID16354.1"/>
    <property type="molecule type" value="Genomic_DNA"/>
</dbReference>
<feature type="transmembrane region" description="Helical" evidence="1">
    <location>
        <begin position="84"/>
        <end position="108"/>
    </location>
</feature>
<protein>
    <submittedName>
        <fullName evidence="2">Uncharacterized protein</fullName>
    </submittedName>
</protein>
<proteinExistence type="predicted"/>
<keyword evidence="3" id="KW-1185">Reference proteome</keyword>
<keyword evidence="1" id="KW-0812">Transmembrane</keyword>
<feature type="transmembrane region" description="Helical" evidence="1">
    <location>
        <begin position="115"/>
        <end position="134"/>
    </location>
</feature>
<accession>A0A8J3NEG9</accession>
<keyword evidence="1" id="KW-0472">Membrane</keyword>
<sequence length="182" mass="18951">MLGLVGAVVAVTVLVTVWLMRLYVGRSAPQRPGAAVTVTVVLAGLGVVATVLGWLDAVSALDHGYSAGFGELSFVRPRGWLRGYYWSTAVADPGVVVVLTGGAVLHVARRRYGQVVLTVGCAVVIALGIFGAVVRPDLVGSGPAGAVDRVAHLVPLGFPITVIVLAWVPSARRWYRSRLSGA</sequence>
<dbReference type="AlphaFoldDB" id="A0A8J3NEG9"/>
<organism evidence="2 3">
    <name type="scientific">Actinocatenispora rupis</name>
    <dbReference type="NCBI Taxonomy" id="519421"/>
    <lineage>
        <taxon>Bacteria</taxon>
        <taxon>Bacillati</taxon>
        <taxon>Actinomycetota</taxon>
        <taxon>Actinomycetes</taxon>
        <taxon>Micromonosporales</taxon>
        <taxon>Micromonosporaceae</taxon>
        <taxon>Actinocatenispora</taxon>
    </lineage>
</organism>
<comment type="caution">
    <text evidence="2">The sequence shown here is derived from an EMBL/GenBank/DDBJ whole genome shotgun (WGS) entry which is preliminary data.</text>
</comment>
<feature type="transmembrane region" description="Helical" evidence="1">
    <location>
        <begin position="6"/>
        <end position="24"/>
    </location>
</feature>
<feature type="transmembrane region" description="Helical" evidence="1">
    <location>
        <begin position="36"/>
        <end position="55"/>
    </location>
</feature>